<dbReference type="SUPFAM" id="SSF57701">
    <property type="entry name" value="Zn2/Cys6 DNA-binding domain"/>
    <property type="match status" value="1"/>
</dbReference>
<dbReference type="Pfam" id="PF01135">
    <property type="entry name" value="PCMT"/>
    <property type="match status" value="1"/>
</dbReference>
<evidence type="ECO:0000313" key="8">
    <source>
        <dbReference type="Proteomes" id="UP000275480"/>
    </source>
</evidence>
<keyword evidence="3" id="KW-0804">Transcription</keyword>
<gene>
    <name evidence="7" type="ORF">CA14_003274</name>
</gene>
<dbReference type="GO" id="GO:0008270">
    <property type="term" value="F:zinc ion binding"/>
    <property type="evidence" value="ECO:0007669"/>
    <property type="project" value="InterPro"/>
</dbReference>
<comment type="caution">
    <text evidence="7">The sequence shown here is derived from an EMBL/GenBank/DDBJ whole genome shotgun (WGS) entry which is preliminary data.</text>
</comment>
<evidence type="ECO:0000256" key="3">
    <source>
        <dbReference type="ARBA" id="ARBA00023163"/>
    </source>
</evidence>
<name>A0AB74BWV2_ASPFL</name>
<dbReference type="SMART" id="SM00066">
    <property type="entry name" value="GAL4"/>
    <property type="match status" value="1"/>
</dbReference>
<feature type="domain" description="Zn(2)-C6 fungal-type" evidence="6">
    <location>
        <begin position="14"/>
        <end position="51"/>
    </location>
</feature>
<feature type="region of interest" description="Disordered" evidence="5">
    <location>
        <begin position="247"/>
        <end position="283"/>
    </location>
</feature>
<dbReference type="InterPro" id="IPR001138">
    <property type="entry name" value="Zn2Cys6_DnaBD"/>
</dbReference>
<dbReference type="AlphaFoldDB" id="A0AB74BWV2"/>
<protein>
    <submittedName>
        <fullName evidence="7">SAM-dependent methyltransferas-like protein</fullName>
    </submittedName>
</protein>
<dbReference type="Gene3D" id="4.10.240.10">
    <property type="entry name" value="Zn(2)-C6 fungal-type DNA-binding domain"/>
    <property type="match status" value="1"/>
</dbReference>
<evidence type="ECO:0000256" key="2">
    <source>
        <dbReference type="ARBA" id="ARBA00023125"/>
    </source>
</evidence>
<sequence length="1052" mass="114806">MTPSTAPSRRQYSSCDACRRSKRRCCLPPGKEGEVPSVCTNCNRTGSPCTFDFVRSHPRVTTRRSRRRYASRANLFGEGDGSTSTVENAIDTFHESHSPMHPVADQDILASWVNIDLDHCFDENSTSTLYSMEFPDILVDTPRPARHDDEIVTSPVTHCSDTIQRPVLLNYQLSIGSLPSSPVYLLNSKLNATILDECLVRIHDTIVTGCASRFIGYECNLYKPGHRYQLEEDGGDSPQDQKLVQLDPLSTENLPKTPSSISQSDMSLITSGPSSQQPGSMAQDISHRMTILGTIRFLDHFSDLYGNRLTVSARRKSDAVLKAVLRAFSLQWLSSADSPTGVQSTTNYNSPIGRDTPRNSPMDAFYDSWFQARSLIKNALSVQSFRVLYAILMFDGISIPAKASGETLVAHEFLDAGLQKLNCLAGLVEQYCLNLGPHSTYGTIMEASLSVVRWCSHVRDIGAALTADHVCKLSDVSGNDKGQATSSGYEPISPYVFDQGFNRDFDNCVPGICRAAAAEAFRVWKQVVAIKGFLFSSIQNDIELCPNLSADVTSTITAVGRFKEVFGSFLDYCIENLGFLSMRSRLSSVSIAMFWNLGVFVLMETLHPTRTGLNQPCSHSIFSKLQTYNEEAALSVTRTAQCVLSLPFEKVFNLQNGVSAEASILSYHITPTLVAATFQKAIEAILDMQLYPPCGESTPKDRSLSPHADSTWKQHIDTIMKGLLSLAATIGGALASDVRIRSSSVAKPIEYNMSTQLDAASIARVSLHDPAHFSIQHSQTSHRLALLQHWNIPTGSNVLELGCGQGDCTTVLANAVGELGRVVAVDPAELDYGAPYTLGQAQGHISQGPLGKRITWVQQSPLDYLSSLSSPSSTSSPPASDPKAFDATVLAHCLWYFGSPSLVLSTFRVLKQHSKRLLLAEWSLVATHPSAQPHVLAALTQAALECRKPKGSISNVRTVLGPKQLTELALAAAWHLESETRVPGSEGLLDGQWEVSACLSPSFGREVEEQVSDERERAVVLSLRDACEANLEGIPGGREGVRAMDVWVANFV</sequence>
<evidence type="ECO:0000259" key="6">
    <source>
        <dbReference type="PROSITE" id="PS50048"/>
    </source>
</evidence>
<dbReference type="SUPFAM" id="SSF53335">
    <property type="entry name" value="S-adenosyl-L-methionine-dependent methyltransferases"/>
    <property type="match status" value="1"/>
</dbReference>
<dbReference type="PROSITE" id="PS50048">
    <property type="entry name" value="ZN2_CY6_FUNGAL_2"/>
    <property type="match status" value="1"/>
</dbReference>
<reference evidence="7 8" key="1">
    <citation type="submission" date="2018-07" db="EMBL/GenBank/DDBJ databases">
        <title>Identification of spontaneous genetic mutation associated with occurrence of a yellow conidial color mutant of Aspergillus flavus.</title>
        <authorList>
            <person name="Chang P.-K."/>
            <person name="Mack B.M."/>
            <person name="Scharfenstein L."/>
            <person name="Gilbert M.K."/>
        </authorList>
    </citation>
    <scope>NUCLEOTIDE SEQUENCE [LARGE SCALE GENOMIC DNA]</scope>
    <source>
        <strain evidence="7 8">CA14</strain>
    </source>
</reference>
<dbReference type="GO" id="GO:0009893">
    <property type="term" value="P:positive regulation of metabolic process"/>
    <property type="evidence" value="ECO:0007669"/>
    <property type="project" value="UniProtKB-ARBA"/>
</dbReference>
<keyword evidence="4" id="KW-0539">Nucleus</keyword>
<dbReference type="CDD" id="cd00067">
    <property type="entry name" value="GAL4"/>
    <property type="match status" value="1"/>
</dbReference>
<organism evidence="7 8">
    <name type="scientific">Aspergillus flavus</name>
    <dbReference type="NCBI Taxonomy" id="5059"/>
    <lineage>
        <taxon>Eukaryota</taxon>
        <taxon>Fungi</taxon>
        <taxon>Dikarya</taxon>
        <taxon>Ascomycota</taxon>
        <taxon>Pezizomycotina</taxon>
        <taxon>Eurotiomycetes</taxon>
        <taxon>Eurotiomycetidae</taxon>
        <taxon>Eurotiales</taxon>
        <taxon>Aspergillaceae</taxon>
        <taxon>Aspergillus</taxon>
        <taxon>Aspergillus subgen. Circumdati</taxon>
    </lineage>
</organism>
<dbReference type="GO" id="GO:0003677">
    <property type="term" value="F:DNA binding"/>
    <property type="evidence" value="ECO:0007669"/>
    <property type="project" value="UniProtKB-KW"/>
</dbReference>
<dbReference type="InterPro" id="IPR036864">
    <property type="entry name" value="Zn2-C6_fun-type_DNA-bd_sf"/>
</dbReference>
<evidence type="ECO:0000256" key="4">
    <source>
        <dbReference type="ARBA" id="ARBA00023242"/>
    </source>
</evidence>
<keyword evidence="1" id="KW-0805">Transcription regulation</keyword>
<dbReference type="InterPro" id="IPR029063">
    <property type="entry name" value="SAM-dependent_MTases_sf"/>
</dbReference>
<dbReference type="Proteomes" id="UP000275480">
    <property type="component" value="Unassembled WGS sequence"/>
</dbReference>
<dbReference type="EMBL" id="QQZZ01000144">
    <property type="protein sequence ID" value="RMZ38840.1"/>
    <property type="molecule type" value="Genomic_DNA"/>
</dbReference>
<feature type="compositionally biased region" description="Polar residues" evidence="5">
    <location>
        <begin position="247"/>
        <end position="280"/>
    </location>
</feature>
<keyword evidence="2" id="KW-0238">DNA-binding</keyword>
<evidence type="ECO:0000256" key="5">
    <source>
        <dbReference type="SAM" id="MobiDB-lite"/>
    </source>
</evidence>
<proteinExistence type="predicted"/>
<dbReference type="Gene3D" id="3.40.50.150">
    <property type="entry name" value="Vaccinia Virus protein VP39"/>
    <property type="match status" value="1"/>
</dbReference>
<dbReference type="GO" id="GO:0000981">
    <property type="term" value="F:DNA-binding transcription factor activity, RNA polymerase II-specific"/>
    <property type="evidence" value="ECO:0007669"/>
    <property type="project" value="InterPro"/>
</dbReference>
<evidence type="ECO:0000313" key="7">
    <source>
        <dbReference type="EMBL" id="RMZ38840.1"/>
    </source>
</evidence>
<evidence type="ECO:0000256" key="1">
    <source>
        <dbReference type="ARBA" id="ARBA00023015"/>
    </source>
</evidence>
<accession>A0AB74BWV2</accession>